<dbReference type="GeneID" id="108733683"/>
<evidence type="ECO:0000313" key="2">
    <source>
        <dbReference type="RefSeq" id="XP_018320459.1"/>
    </source>
</evidence>
<dbReference type="InParanoid" id="A0A1W4W8S3"/>
<keyword evidence="1" id="KW-1185">Reference proteome</keyword>
<dbReference type="KEGG" id="apln:108733683"/>
<dbReference type="RefSeq" id="XP_018320459.1">
    <property type="nucleotide sequence ID" value="XM_018464957.1"/>
</dbReference>
<proteinExistence type="predicted"/>
<name>A0A1W4W8S3_AGRPL</name>
<reference evidence="2" key="1">
    <citation type="submission" date="2025-08" db="UniProtKB">
        <authorList>
            <consortium name="RefSeq"/>
        </authorList>
    </citation>
    <scope>IDENTIFICATION</scope>
    <source>
        <tissue evidence="2">Entire body</tissue>
    </source>
</reference>
<dbReference type="STRING" id="224129.A0A1W4W8S3"/>
<dbReference type="Gene3D" id="3.40.630.30">
    <property type="match status" value="1"/>
</dbReference>
<dbReference type="OrthoDB" id="8184310at2759"/>
<dbReference type="Proteomes" id="UP000192223">
    <property type="component" value="Unplaced"/>
</dbReference>
<dbReference type="GO" id="GO:0008080">
    <property type="term" value="F:N-acetyltransferase activity"/>
    <property type="evidence" value="ECO:0007669"/>
    <property type="project" value="TreeGrafter"/>
</dbReference>
<dbReference type="AlphaFoldDB" id="A0A1W4W8S3"/>
<sequence length="247" mass="28301">MAQRWKRQENVPFPSIWHKFTGKKEVNGVLPKFWVQDIPEEYYQSAIAMMCDYFINEEPLCRYSNAKADPQFFEDMVLLWTECLKDKVALICFMENPDPKGKPIVAGLNMTAISYKGDKKKTEFKSEISKRIIGALNHVTNAKDPFETLKIDEYLTAMGLLVLPEFRGQNLGLQILKAREPLCKTLGLKATVTSFTSIISQKLAAKCGFKVLCEMTHKEIESQNPKISFPGIENHTKSLKNMYMLFE</sequence>
<accession>A0A1W4W8S3</accession>
<organism evidence="1 2">
    <name type="scientific">Agrilus planipennis</name>
    <name type="common">Emerald ash borer</name>
    <name type="synonym">Agrilus marcopoli</name>
    <dbReference type="NCBI Taxonomy" id="224129"/>
    <lineage>
        <taxon>Eukaryota</taxon>
        <taxon>Metazoa</taxon>
        <taxon>Ecdysozoa</taxon>
        <taxon>Arthropoda</taxon>
        <taxon>Hexapoda</taxon>
        <taxon>Insecta</taxon>
        <taxon>Pterygota</taxon>
        <taxon>Neoptera</taxon>
        <taxon>Endopterygota</taxon>
        <taxon>Coleoptera</taxon>
        <taxon>Polyphaga</taxon>
        <taxon>Elateriformia</taxon>
        <taxon>Buprestoidea</taxon>
        <taxon>Buprestidae</taxon>
        <taxon>Agrilinae</taxon>
        <taxon>Agrilus</taxon>
    </lineage>
</organism>
<gene>
    <name evidence="2" type="primary">LOC108733683</name>
</gene>
<dbReference type="InterPro" id="IPR016181">
    <property type="entry name" value="Acyl_CoA_acyltransferase"/>
</dbReference>
<dbReference type="PANTHER" id="PTHR20905:SF32">
    <property type="entry name" value="ARYLALKYLAMINE N-ACETYLTRANSFERASE-LIKE 7, ISOFORM A"/>
    <property type="match status" value="1"/>
</dbReference>
<evidence type="ECO:0000313" key="1">
    <source>
        <dbReference type="Proteomes" id="UP000192223"/>
    </source>
</evidence>
<dbReference type="PANTHER" id="PTHR20905">
    <property type="entry name" value="N-ACETYLTRANSFERASE-RELATED"/>
    <property type="match status" value="1"/>
</dbReference>
<protein>
    <submittedName>
        <fullName evidence="2">Uncharacterized protein LOC108733683</fullName>
    </submittedName>
</protein>
<dbReference type="SUPFAM" id="SSF55729">
    <property type="entry name" value="Acyl-CoA N-acyltransferases (Nat)"/>
    <property type="match status" value="1"/>
</dbReference>